<accession>A0A4S4NKN8</accession>
<proteinExistence type="predicted"/>
<dbReference type="InterPro" id="IPR006190">
    <property type="entry name" value="SAF_AFP_Neu5Ac"/>
</dbReference>
<dbReference type="Pfam" id="PF03102">
    <property type="entry name" value="NeuB"/>
    <property type="match status" value="1"/>
</dbReference>
<dbReference type="PANTHER" id="PTHR42966:SF1">
    <property type="entry name" value="SIALIC ACID SYNTHASE"/>
    <property type="match status" value="1"/>
</dbReference>
<dbReference type="InterPro" id="IPR013974">
    <property type="entry name" value="SAF"/>
</dbReference>
<evidence type="ECO:0000313" key="2">
    <source>
        <dbReference type="EMBL" id="THH39515.1"/>
    </source>
</evidence>
<sequence>MKVRAIIQARMLSRRLRGKSLMAVAGTPLLYRVVNAVKAFPFIDEVMIATTRSEADDPIAAAANNLGVDIFRGDSVNVLKRFNDASVDLGEEDQILRFTADNPIYHIGTAQKVLELHVQGNYDYTHIDGLSHIVPEFIKVRAIREAHSMVTEQFDQEHVTPFLRKHQNDFKVQTLPSDFAGLRDDLDRYLTVDTTDDLQRFEEMLEAVEYDAFNFSAMYHWLDTNVVPRVGGKTNDFAIKLGNTWVGDGHPTFVIAEIGQNHNGSVDMAKKLIDMAVRCGADAVKFQKRDIPSELTKSAFDKIYDSPNSFGRTYGDHRIALELNEAEHLELKEYALSVGIPYFCTPCDVPSVEMMERIGVPFYKVASRDLTNLPALEAMGKTGKPVIISTGMASYEDIDDALEVLGKDRSDIIILQCISQYPADMENVNLQVMHTLREKYGKITGFSDHTAGIVASVAASVMGAAVIEKHITLSRAMKGSDQAGSLEEPGLKKMIEYIRLSEKAKGDGVKVVNPATRAAKEKLARSVTSNCDIPRGTILTEDMLCLKSPGTGLTWKDRTEILGKTAQMDIDADATLLPEYFA</sequence>
<evidence type="ECO:0000259" key="1">
    <source>
        <dbReference type="PROSITE" id="PS50844"/>
    </source>
</evidence>
<dbReference type="OrthoDB" id="9814210at2"/>
<dbReference type="SMART" id="SM00858">
    <property type="entry name" value="SAF"/>
    <property type="match status" value="1"/>
</dbReference>
<dbReference type="PANTHER" id="PTHR42966">
    <property type="entry name" value="N-ACETYLNEURAMINATE SYNTHASE"/>
    <property type="match status" value="1"/>
</dbReference>
<dbReference type="Proteomes" id="UP000308528">
    <property type="component" value="Unassembled WGS sequence"/>
</dbReference>
<name>A0A4S4NKN8_9BACT</name>
<protein>
    <recommendedName>
        <fullName evidence="1">AFP-like domain-containing protein</fullName>
    </recommendedName>
</protein>
<dbReference type="GO" id="GO:0047444">
    <property type="term" value="F:N-acylneuraminate-9-phosphate synthase activity"/>
    <property type="evidence" value="ECO:0007669"/>
    <property type="project" value="TreeGrafter"/>
</dbReference>
<dbReference type="Pfam" id="PF08666">
    <property type="entry name" value="SAF"/>
    <property type="match status" value="1"/>
</dbReference>
<evidence type="ECO:0000313" key="3">
    <source>
        <dbReference type="Proteomes" id="UP000308528"/>
    </source>
</evidence>
<dbReference type="InterPro" id="IPR036732">
    <property type="entry name" value="AFP_Neu5c_C_sf"/>
</dbReference>
<dbReference type="AlphaFoldDB" id="A0A4S4NKN8"/>
<dbReference type="InterPro" id="IPR013785">
    <property type="entry name" value="Aldolase_TIM"/>
</dbReference>
<dbReference type="RefSeq" id="WP_136459649.1">
    <property type="nucleotide sequence ID" value="NZ_SRSF01000004.1"/>
</dbReference>
<dbReference type="SUPFAM" id="SSF53448">
    <property type="entry name" value="Nucleotide-diphospho-sugar transferases"/>
    <property type="match status" value="1"/>
</dbReference>
<reference evidence="2 3" key="1">
    <citation type="submission" date="2019-04" db="EMBL/GenBank/DDBJ databases">
        <title>Lewinella litorea sp. nov., isolated from a marine sand.</title>
        <authorList>
            <person name="Yoon J.-H."/>
        </authorList>
    </citation>
    <scope>NUCLEOTIDE SEQUENCE [LARGE SCALE GENOMIC DNA]</scope>
    <source>
        <strain evidence="2 3">HSMS-39</strain>
    </source>
</reference>
<dbReference type="EMBL" id="SRSF01000004">
    <property type="protein sequence ID" value="THH39515.1"/>
    <property type="molecule type" value="Genomic_DNA"/>
</dbReference>
<dbReference type="CDD" id="cd11615">
    <property type="entry name" value="SAF_NeuB_like"/>
    <property type="match status" value="1"/>
</dbReference>
<comment type="caution">
    <text evidence="2">The sequence shown here is derived from an EMBL/GenBank/DDBJ whole genome shotgun (WGS) entry which is preliminary data.</text>
</comment>
<dbReference type="Gene3D" id="3.90.550.10">
    <property type="entry name" value="Spore Coat Polysaccharide Biosynthesis Protein SpsA, Chain A"/>
    <property type="match status" value="1"/>
</dbReference>
<dbReference type="InterPro" id="IPR029044">
    <property type="entry name" value="Nucleotide-diphossugar_trans"/>
</dbReference>
<organism evidence="2 3">
    <name type="scientific">Neolewinella litorea</name>
    <dbReference type="NCBI Taxonomy" id="2562452"/>
    <lineage>
        <taxon>Bacteria</taxon>
        <taxon>Pseudomonadati</taxon>
        <taxon>Bacteroidota</taxon>
        <taxon>Saprospiria</taxon>
        <taxon>Saprospirales</taxon>
        <taxon>Lewinellaceae</taxon>
        <taxon>Neolewinella</taxon>
    </lineage>
</organism>
<dbReference type="Gene3D" id="3.90.1210.10">
    <property type="entry name" value="Antifreeze-like/N-acetylneuraminic acid synthase C-terminal domain"/>
    <property type="match status" value="1"/>
</dbReference>
<dbReference type="InterPro" id="IPR057736">
    <property type="entry name" value="SAF_PseI/NeuA/NeuB"/>
</dbReference>
<dbReference type="SUPFAM" id="SSF51569">
    <property type="entry name" value="Aldolase"/>
    <property type="match status" value="1"/>
</dbReference>
<dbReference type="InterPro" id="IPR051690">
    <property type="entry name" value="PseI-like"/>
</dbReference>
<dbReference type="GO" id="GO:0016051">
    <property type="term" value="P:carbohydrate biosynthetic process"/>
    <property type="evidence" value="ECO:0007669"/>
    <property type="project" value="InterPro"/>
</dbReference>
<dbReference type="SUPFAM" id="SSF51269">
    <property type="entry name" value="AFP III-like domain"/>
    <property type="match status" value="1"/>
</dbReference>
<dbReference type="InterPro" id="IPR003329">
    <property type="entry name" value="Cytidylyl_trans"/>
</dbReference>
<dbReference type="PROSITE" id="PS50844">
    <property type="entry name" value="AFP_LIKE"/>
    <property type="match status" value="1"/>
</dbReference>
<dbReference type="InterPro" id="IPR013132">
    <property type="entry name" value="PseI/NeuA/B-like_N"/>
</dbReference>
<dbReference type="Gene3D" id="3.20.20.70">
    <property type="entry name" value="Aldolase class I"/>
    <property type="match status" value="1"/>
</dbReference>
<keyword evidence="3" id="KW-1185">Reference proteome</keyword>
<gene>
    <name evidence="2" type="ORF">E4021_12255</name>
</gene>
<feature type="domain" description="AFP-like" evidence="1">
    <location>
        <begin position="526"/>
        <end position="582"/>
    </location>
</feature>
<dbReference type="Pfam" id="PF02348">
    <property type="entry name" value="CTP_transf_3"/>
    <property type="match status" value="1"/>
</dbReference>